<feature type="domain" description="Reverse transcriptase zinc-binding" evidence="1">
    <location>
        <begin position="307"/>
        <end position="390"/>
    </location>
</feature>
<comment type="caution">
    <text evidence="2">The sequence shown here is derived from an EMBL/GenBank/DDBJ whole genome shotgun (WGS) entry which is preliminary data.</text>
</comment>
<dbReference type="EMBL" id="JADBGQ010000003">
    <property type="protein sequence ID" value="KAG5402727.1"/>
    <property type="molecule type" value="Genomic_DNA"/>
</dbReference>
<reference evidence="2 3" key="1">
    <citation type="submission" date="2021-03" db="EMBL/GenBank/DDBJ databases">
        <authorList>
            <person name="King G.J."/>
            <person name="Bancroft I."/>
            <person name="Baten A."/>
            <person name="Bloomfield J."/>
            <person name="Borpatragohain P."/>
            <person name="He Z."/>
            <person name="Irish N."/>
            <person name="Irwin J."/>
            <person name="Liu K."/>
            <person name="Mauleon R.P."/>
            <person name="Moore J."/>
            <person name="Morris R."/>
            <person name="Ostergaard L."/>
            <person name="Wang B."/>
            <person name="Wells R."/>
        </authorList>
    </citation>
    <scope>NUCLEOTIDE SEQUENCE [LARGE SCALE GENOMIC DNA]</scope>
    <source>
        <strain evidence="2">R-o-18</strain>
        <tissue evidence="2">Leaf</tissue>
    </source>
</reference>
<evidence type="ECO:0000313" key="3">
    <source>
        <dbReference type="Proteomes" id="UP000823674"/>
    </source>
</evidence>
<dbReference type="Proteomes" id="UP000823674">
    <property type="component" value="Chromosome A03"/>
</dbReference>
<dbReference type="PANTHER" id="PTHR33710:SF77">
    <property type="entry name" value="DNASE I-LIKE SUPERFAMILY PROTEIN"/>
    <property type="match status" value="1"/>
</dbReference>
<organism evidence="2 3">
    <name type="scientific">Brassica rapa subsp. trilocularis</name>
    <dbReference type="NCBI Taxonomy" id="1813537"/>
    <lineage>
        <taxon>Eukaryota</taxon>
        <taxon>Viridiplantae</taxon>
        <taxon>Streptophyta</taxon>
        <taxon>Embryophyta</taxon>
        <taxon>Tracheophyta</taxon>
        <taxon>Spermatophyta</taxon>
        <taxon>Magnoliopsida</taxon>
        <taxon>eudicotyledons</taxon>
        <taxon>Gunneridae</taxon>
        <taxon>Pentapetalae</taxon>
        <taxon>rosids</taxon>
        <taxon>malvids</taxon>
        <taxon>Brassicales</taxon>
        <taxon>Brassicaceae</taxon>
        <taxon>Brassiceae</taxon>
        <taxon>Brassica</taxon>
    </lineage>
</organism>
<keyword evidence="3" id="KW-1185">Reference proteome</keyword>
<dbReference type="SUPFAM" id="SSF56219">
    <property type="entry name" value="DNase I-like"/>
    <property type="match status" value="1"/>
</dbReference>
<sequence>MVKRHPATVNLLHQTRQTLTCEVSIPGCASFTYTAVYAANTRAERYDLWADLLNTYQAFSLQLVPWILGGDFNEITTHYEHSLRDVNSVTPQMIEFTDCLRQIGVFDLRFQGPLYTSSNHRPEMPIAKKLDRQLVNSTFISSFPNSTTYFLPSLTSDHCPSLTDLAQQLPVYGTKPFRFFNYLTKHPQFNQLVLEAWNEAGSVATTLTNLCWKLKTVKRVLKTINRENFSNIQVRVCEANTLLQAVQRPQIPSLPEWFQETIGHWALPPARSDEFLQVQIYLTTLQITEEEDRHEWVLTGSPSTRYITGEVYKKLRGEEEEVTWAGIVWTSGSIPKHSFLTWLFILNRCPTRDRLIQWGYRTDSACLLCNGDVESRDHIFFLCPYTWELWKTVSGRCGIIPARAWNDSVDQMKNLAGNRLRKRLTCIAWQATIYWIWSERNNRLHRRQFRSSDGIFTLLDRQIRDKILSFRQQSPVNASKLMQMWL</sequence>
<protein>
    <recommendedName>
        <fullName evidence="1">Reverse transcriptase zinc-binding domain-containing protein</fullName>
    </recommendedName>
</protein>
<gene>
    <name evidence="2" type="primary">A03g500170.1_BraROA</name>
    <name evidence="2" type="ORF">IGI04_008846</name>
</gene>
<proteinExistence type="predicted"/>
<dbReference type="PANTHER" id="PTHR33710">
    <property type="entry name" value="BNAC02G09200D PROTEIN"/>
    <property type="match status" value="1"/>
</dbReference>
<dbReference type="InterPro" id="IPR026960">
    <property type="entry name" value="RVT-Znf"/>
</dbReference>
<dbReference type="Pfam" id="PF13966">
    <property type="entry name" value="zf-RVT"/>
    <property type="match status" value="1"/>
</dbReference>
<evidence type="ECO:0000259" key="1">
    <source>
        <dbReference type="Pfam" id="PF13966"/>
    </source>
</evidence>
<evidence type="ECO:0000313" key="2">
    <source>
        <dbReference type="EMBL" id="KAG5402727.1"/>
    </source>
</evidence>
<name>A0ABQ7MVR2_BRACM</name>
<accession>A0ABQ7MVR2</accession>
<dbReference type="InterPro" id="IPR036691">
    <property type="entry name" value="Endo/exonu/phosph_ase_sf"/>
</dbReference>
<dbReference type="Gene3D" id="3.60.10.10">
    <property type="entry name" value="Endonuclease/exonuclease/phosphatase"/>
    <property type="match status" value="1"/>
</dbReference>